<dbReference type="AlphaFoldDB" id="A0A367VFK7"/>
<dbReference type="RefSeq" id="WP_062955285.1">
    <property type="nucleotide sequence ID" value="NZ_JPWB01000003.1"/>
</dbReference>
<accession>A0A367VFK7</accession>
<comment type="caution">
    <text evidence="2">The sequence shown here is derived from an EMBL/GenBank/DDBJ whole genome shotgun (WGS) entry which is preliminary data.</text>
</comment>
<feature type="region of interest" description="Disordered" evidence="1">
    <location>
        <begin position="301"/>
        <end position="327"/>
    </location>
</feature>
<dbReference type="EMBL" id="JPWB01000003">
    <property type="protein sequence ID" value="RCK23040.1"/>
    <property type="molecule type" value="Genomic_DNA"/>
</dbReference>
<evidence type="ECO:0000313" key="2">
    <source>
        <dbReference type="EMBL" id="RCK23040.1"/>
    </source>
</evidence>
<dbReference type="Proteomes" id="UP000253061">
    <property type="component" value="Unassembled WGS sequence"/>
</dbReference>
<name>A0A367VFK7_9PROT</name>
<evidence type="ECO:0000313" key="3">
    <source>
        <dbReference type="Proteomes" id="UP000253061"/>
    </source>
</evidence>
<sequence>MSSNHGISYEGLKHALTIKESYLSGEPLTVMGAAKQQRLLMPEHLLSNDLALMQYDDPLALAVIATRDPESPMALAAAIRMGPHAKCKELITGVFEVVSEATKHELVADCANLLTKNAFSPEAFHLVRTRASNHVVEIREAYRRAMGDNLRALLDGKMEAREFVEEFIELASNGNLRIDIYRRLVMKLMRSDAVRPSVKFMLLERLDRFPQMVKLQIVNEVNSAPDTPEYQTLKQELRWIYEAKQKQQLPQAAQTPINASGSVKSPGPQIKAADLVGRSQIDFGAAAGMHRRNSIIKPAEPTLKRNTSPNIMTSGGFSTRELSSWLN</sequence>
<proteinExistence type="predicted"/>
<reference evidence="2 3" key="1">
    <citation type="submission" date="2014-07" db="EMBL/GenBank/DDBJ databases">
        <title>Draft genome sequence of Thalassospira profundimaris R8-17.</title>
        <authorList>
            <person name="Lai Q."/>
            <person name="Shao Z."/>
        </authorList>
    </citation>
    <scope>NUCLEOTIDE SEQUENCE [LARGE SCALE GENOMIC DNA]</scope>
    <source>
        <strain evidence="2 3">R8-17</strain>
    </source>
</reference>
<feature type="compositionally biased region" description="Polar residues" evidence="1">
    <location>
        <begin position="304"/>
        <end position="327"/>
    </location>
</feature>
<protein>
    <submittedName>
        <fullName evidence="2">Uncharacterized protein</fullName>
    </submittedName>
</protein>
<organism evidence="2 3">
    <name type="scientific">Thalassospira profundimaris</name>
    <dbReference type="NCBI Taxonomy" id="502049"/>
    <lineage>
        <taxon>Bacteria</taxon>
        <taxon>Pseudomonadati</taxon>
        <taxon>Pseudomonadota</taxon>
        <taxon>Alphaproteobacteria</taxon>
        <taxon>Rhodospirillales</taxon>
        <taxon>Thalassospiraceae</taxon>
        <taxon>Thalassospira</taxon>
    </lineage>
</organism>
<gene>
    <name evidence="2" type="ORF">TH6_08340</name>
</gene>
<evidence type="ECO:0000256" key="1">
    <source>
        <dbReference type="SAM" id="MobiDB-lite"/>
    </source>
</evidence>